<dbReference type="GO" id="GO:0006508">
    <property type="term" value="P:proteolysis"/>
    <property type="evidence" value="ECO:0007669"/>
    <property type="project" value="UniProtKB-KW"/>
</dbReference>
<organism evidence="2 3">
    <name type="scientific">Cucumis melo var. makuwa</name>
    <name type="common">Oriental melon</name>
    <dbReference type="NCBI Taxonomy" id="1194695"/>
    <lineage>
        <taxon>Eukaryota</taxon>
        <taxon>Viridiplantae</taxon>
        <taxon>Streptophyta</taxon>
        <taxon>Embryophyta</taxon>
        <taxon>Tracheophyta</taxon>
        <taxon>Spermatophyta</taxon>
        <taxon>Magnoliopsida</taxon>
        <taxon>eudicotyledons</taxon>
        <taxon>Gunneridae</taxon>
        <taxon>Pentapetalae</taxon>
        <taxon>rosids</taxon>
        <taxon>fabids</taxon>
        <taxon>Cucurbitales</taxon>
        <taxon>Cucurbitaceae</taxon>
        <taxon>Benincaseae</taxon>
        <taxon>Cucumis</taxon>
    </lineage>
</organism>
<evidence type="ECO:0000256" key="1">
    <source>
        <dbReference type="SAM" id="MobiDB-lite"/>
    </source>
</evidence>
<keyword evidence="2" id="KW-0645">Protease</keyword>
<dbReference type="EMBL" id="SSTD01004395">
    <property type="protein sequence ID" value="TYK23792.1"/>
    <property type="molecule type" value="Genomic_DNA"/>
</dbReference>
<gene>
    <name evidence="2" type="ORF">E5676_scaffold1607G001210</name>
</gene>
<accession>A0A5D3DJQ9</accession>
<feature type="region of interest" description="Disordered" evidence="1">
    <location>
        <begin position="63"/>
        <end position="85"/>
    </location>
</feature>
<dbReference type="Proteomes" id="UP000321947">
    <property type="component" value="Unassembled WGS sequence"/>
</dbReference>
<dbReference type="GO" id="GO:0008233">
    <property type="term" value="F:peptidase activity"/>
    <property type="evidence" value="ECO:0007669"/>
    <property type="project" value="UniProtKB-KW"/>
</dbReference>
<evidence type="ECO:0000313" key="3">
    <source>
        <dbReference type="Proteomes" id="UP000321947"/>
    </source>
</evidence>
<name>A0A5D3DJQ9_CUCMM</name>
<dbReference type="AlphaFoldDB" id="A0A5D3DJQ9"/>
<reference evidence="2 3" key="1">
    <citation type="submission" date="2019-08" db="EMBL/GenBank/DDBJ databases">
        <title>Draft genome sequences of two oriental melons (Cucumis melo L. var makuwa).</title>
        <authorList>
            <person name="Kwon S.-Y."/>
        </authorList>
    </citation>
    <scope>NUCLEOTIDE SEQUENCE [LARGE SCALE GENOMIC DNA]</scope>
    <source>
        <strain evidence="3">cv. Chang Bougi</strain>
        <tissue evidence="2">Leaf</tissue>
    </source>
</reference>
<evidence type="ECO:0000313" key="2">
    <source>
        <dbReference type="EMBL" id="TYK23792.1"/>
    </source>
</evidence>
<sequence>MLSRFAPDVVRDEAARIEKFVRGLRLDLQGFVRAFRPTIHVDALRLAMDMSLHERANLSKTVGRGSTVSQKRKIEQQSADITLRD</sequence>
<proteinExistence type="predicted"/>
<keyword evidence="2" id="KW-0378">Hydrolase</keyword>
<feature type="compositionally biased region" description="Polar residues" evidence="1">
    <location>
        <begin position="76"/>
        <end position="85"/>
    </location>
</feature>
<protein>
    <submittedName>
        <fullName evidence="2">Gag-protease polyprotein</fullName>
    </submittedName>
</protein>
<comment type="caution">
    <text evidence="2">The sequence shown here is derived from an EMBL/GenBank/DDBJ whole genome shotgun (WGS) entry which is preliminary data.</text>
</comment>